<proteinExistence type="inferred from homology"/>
<name>A0ABQ5S3V8_9CHLO</name>
<feature type="region of interest" description="Disordered" evidence="8">
    <location>
        <begin position="593"/>
        <end position="633"/>
    </location>
</feature>
<sequence length="831" mass="90269">MHHHNSIIRGHILAQTHKAVLAPIRPHGAVPCQVRTKMVSLAATQVMGGPETRPAVQLSVSPGDVLANPDAVVQVGVGQPTYTVRVLYRSRGGPLEGASCVWAHIGHSGWRDTQDVMLSNIDTDGISHEQVWQGTYLVPAGRLAPPWHLETQMVFKGLLGGHERWDNNGGSNWTVAVEVTPGEGLVAALNSSSAGTRALTSSLLLRLEALVASRLLTPEQGSVLRMLAWQHDMSTVKAYQSVRHLDDKSVAGALAGRCAWLRPPGLNVVHVASEMAPIAKVGGLADVVSSLAKAHQSSGLLTEVILPKYDCIQYGEVHELRQMSELEVPWGPDPNRTVRTVVWSGCVDGLPVYFIEPHCPEKYFWRGKFYGEPDDAARFCFFSRAALEFLARRQHEAPDVIHCHDWQAAAVGPLLRETYRASGLSRTRSVLTIHNMAFQGHIRGSFLQHMGLASRASHVVQPDIMLHHHHHQGQQHSQAAGHVSINPNGMCSWSNATLNLLKGAIVYADRITTVSPTYAREVLGEQMGMGLNGVLQRHQYKLAGVLNGLDYETWNPATDPCLPAHFTADDTAGKRACKAALCRELGLPFDGDMSPGPAAATANGHKENNGHNGTHYSSSSRNGGPSGLGPGGGWGPNGRPLLAIVSRLTEQKGLYLMTAGLRAAVEAGAQVVVLGSAPDPKVQREWEDLAREVASGGDARIMLRHDEALSHRIFAGADMLLVPSLFEPCGLTQLIALRYGTVPVVRETGGLADTVRDVAHSLVPEHERNGFTFSATDVSAVQTALHRAITAYRDGREWWSAELVPRVMRQDWSWTQSAERYQHIYSAAIRN</sequence>
<evidence type="ECO:0000256" key="3">
    <source>
        <dbReference type="ARBA" id="ARBA00010281"/>
    </source>
</evidence>
<feature type="domain" description="Starch synthase catalytic" evidence="9">
    <location>
        <begin position="267"/>
        <end position="536"/>
    </location>
</feature>
<evidence type="ECO:0000313" key="11">
    <source>
        <dbReference type="Proteomes" id="UP001165090"/>
    </source>
</evidence>
<dbReference type="InterPro" id="IPR013534">
    <property type="entry name" value="Starch_synth_cat_dom"/>
</dbReference>
<dbReference type="Gene3D" id="2.60.40.10">
    <property type="entry name" value="Immunoglobulins"/>
    <property type="match status" value="1"/>
</dbReference>
<dbReference type="InterPro" id="IPR013783">
    <property type="entry name" value="Ig-like_fold"/>
</dbReference>
<evidence type="ECO:0000256" key="2">
    <source>
        <dbReference type="ARBA" id="ARBA00004727"/>
    </source>
</evidence>
<evidence type="ECO:0000256" key="5">
    <source>
        <dbReference type="ARBA" id="ARBA00022676"/>
    </source>
</evidence>
<dbReference type="EC" id="2.4.1.21" evidence="4"/>
<comment type="pathway">
    <text evidence="2">Glycan biosynthesis; starch biosynthesis.</text>
</comment>
<feature type="compositionally biased region" description="Gly residues" evidence="8">
    <location>
        <begin position="624"/>
        <end position="633"/>
    </location>
</feature>
<evidence type="ECO:0000256" key="6">
    <source>
        <dbReference type="ARBA" id="ARBA00022679"/>
    </source>
</evidence>
<dbReference type="HAMAP" id="MF_00484">
    <property type="entry name" value="Glycogen_synth"/>
    <property type="match status" value="1"/>
</dbReference>
<dbReference type="PANTHER" id="PTHR46083">
    <property type="match status" value="1"/>
</dbReference>
<dbReference type="Gene3D" id="3.40.50.2000">
    <property type="entry name" value="Glycogen Phosphorylase B"/>
    <property type="match status" value="3"/>
</dbReference>
<keyword evidence="6" id="KW-0808">Transferase</keyword>
<evidence type="ECO:0000256" key="4">
    <source>
        <dbReference type="ARBA" id="ARBA00012588"/>
    </source>
</evidence>
<reference evidence="10 11" key="1">
    <citation type="journal article" date="2023" name="IScience">
        <title>Expanded male sex-determining region conserved during the evolution of homothallism in the green alga Volvox.</title>
        <authorList>
            <person name="Yamamoto K."/>
            <person name="Matsuzaki R."/>
            <person name="Mahakham W."/>
            <person name="Heman W."/>
            <person name="Sekimoto H."/>
            <person name="Kawachi M."/>
            <person name="Minakuchi Y."/>
            <person name="Toyoda A."/>
            <person name="Nozaki H."/>
        </authorList>
    </citation>
    <scope>NUCLEOTIDE SEQUENCE [LARGE SCALE GENOMIC DNA]</scope>
    <source>
        <strain evidence="10 11">NIES-4468</strain>
    </source>
</reference>
<keyword evidence="11" id="KW-1185">Reference proteome</keyword>
<dbReference type="PANTHER" id="PTHR46083:SF9">
    <property type="entry name" value="STARCH SYNTHASE, CHLOROPLASTIC_AMYLOPLASTIC"/>
    <property type="match status" value="1"/>
</dbReference>
<comment type="catalytic activity">
    <reaction evidence="1">
        <text>[(1-&gt;4)-alpha-D-glucosyl](n) + ADP-alpha-D-glucose = [(1-&gt;4)-alpha-D-glucosyl](n+1) + ADP + H(+)</text>
        <dbReference type="Rhea" id="RHEA:18189"/>
        <dbReference type="Rhea" id="RHEA-COMP:9584"/>
        <dbReference type="Rhea" id="RHEA-COMP:9587"/>
        <dbReference type="ChEBI" id="CHEBI:15378"/>
        <dbReference type="ChEBI" id="CHEBI:15444"/>
        <dbReference type="ChEBI" id="CHEBI:57498"/>
        <dbReference type="ChEBI" id="CHEBI:456216"/>
        <dbReference type="EC" id="2.4.1.21"/>
    </reaction>
</comment>
<dbReference type="Pfam" id="PF13692">
    <property type="entry name" value="Glyco_trans_1_4"/>
    <property type="match status" value="1"/>
</dbReference>
<comment type="similarity">
    <text evidence="3">Belongs to the glycosyltransferase 1 family. Bacterial/plant glycogen synthase subfamily.</text>
</comment>
<accession>A0ABQ5S3V8</accession>
<evidence type="ECO:0000256" key="7">
    <source>
        <dbReference type="ARBA" id="ARBA00022922"/>
    </source>
</evidence>
<dbReference type="Pfam" id="PF08323">
    <property type="entry name" value="Glyco_transf_5"/>
    <property type="match status" value="1"/>
</dbReference>
<keyword evidence="7" id="KW-0750">Starch biosynthesis</keyword>
<evidence type="ECO:0000259" key="9">
    <source>
        <dbReference type="Pfam" id="PF08323"/>
    </source>
</evidence>
<evidence type="ECO:0000313" key="10">
    <source>
        <dbReference type="EMBL" id="GLI64546.1"/>
    </source>
</evidence>
<protein>
    <recommendedName>
        <fullName evidence="4">starch synthase</fullName>
        <ecNumber evidence="4">2.4.1.21</ecNumber>
    </recommendedName>
</protein>
<evidence type="ECO:0000256" key="1">
    <source>
        <dbReference type="ARBA" id="ARBA00001478"/>
    </source>
</evidence>
<comment type="caution">
    <text evidence="10">The sequence shown here is derived from an EMBL/GenBank/DDBJ whole genome shotgun (WGS) entry which is preliminary data.</text>
</comment>
<gene>
    <name evidence="10" type="ORF">VaNZ11_007864</name>
</gene>
<evidence type="ECO:0000256" key="8">
    <source>
        <dbReference type="SAM" id="MobiDB-lite"/>
    </source>
</evidence>
<dbReference type="CDD" id="cd03791">
    <property type="entry name" value="GT5_Glycogen_synthase_DULL1-like"/>
    <property type="match status" value="1"/>
</dbReference>
<keyword evidence="5" id="KW-0328">Glycosyltransferase</keyword>
<dbReference type="EMBL" id="BSDZ01000020">
    <property type="protein sequence ID" value="GLI64546.1"/>
    <property type="molecule type" value="Genomic_DNA"/>
</dbReference>
<dbReference type="SUPFAM" id="SSF53756">
    <property type="entry name" value="UDP-Glycosyltransferase/glycogen phosphorylase"/>
    <property type="match status" value="1"/>
</dbReference>
<dbReference type="Proteomes" id="UP001165090">
    <property type="component" value="Unassembled WGS sequence"/>
</dbReference>
<organism evidence="10 11">
    <name type="scientific">Volvox africanus</name>
    <dbReference type="NCBI Taxonomy" id="51714"/>
    <lineage>
        <taxon>Eukaryota</taxon>
        <taxon>Viridiplantae</taxon>
        <taxon>Chlorophyta</taxon>
        <taxon>core chlorophytes</taxon>
        <taxon>Chlorophyceae</taxon>
        <taxon>CS clade</taxon>
        <taxon>Chlamydomonadales</taxon>
        <taxon>Volvocaceae</taxon>
        <taxon>Volvox</taxon>
    </lineage>
</organism>
<dbReference type="InterPro" id="IPR011835">
    <property type="entry name" value="GS/SS"/>
</dbReference>